<dbReference type="PROSITE" id="PS50885">
    <property type="entry name" value="HAMP"/>
    <property type="match status" value="1"/>
</dbReference>
<protein>
    <submittedName>
        <fullName evidence="8">Sensor histidine kinase LiaS</fullName>
    </submittedName>
</protein>
<keyword evidence="5" id="KW-0902">Two-component regulatory system</keyword>
<organism evidence="8 9">
    <name type="scientific">Paracidovorax wautersii</name>
    <dbReference type="NCBI Taxonomy" id="1177982"/>
    <lineage>
        <taxon>Bacteria</taxon>
        <taxon>Pseudomonadati</taxon>
        <taxon>Pseudomonadota</taxon>
        <taxon>Betaproteobacteria</taxon>
        <taxon>Burkholderiales</taxon>
        <taxon>Comamonadaceae</taxon>
        <taxon>Paracidovorax</taxon>
    </lineage>
</organism>
<name>A0A7V8FQM3_9BURK</name>
<comment type="subcellular location">
    <subcellularLocation>
        <location evidence="1">Membrane</location>
    </subcellularLocation>
</comment>
<dbReference type="SUPFAM" id="SSF55874">
    <property type="entry name" value="ATPase domain of HSP90 chaperone/DNA topoisomerase II/histidine kinase"/>
    <property type="match status" value="1"/>
</dbReference>
<evidence type="ECO:0000256" key="3">
    <source>
        <dbReference type="ARBA" id="ARBA00022679"/>
    </source>
</evidence>
<dbReference type="InterPro" id="IPR011712">
    <property type="entry name" value="Sig_transdc_His_kin_sub3_dim/P"/>
</dbReference>
<keyword evidence="6" id="KW-0812">Transmembrane</keyword>
<dbReference type="SUPFAM" id="SSF158472">
    <property type="entry name" value="HAMP domain-like"/>
    <property type="match status" value="1"/>
</dbReference>
<dbReference type="GO" id="GO:0000155">
    <property type="term" value="F:phosphorelay sensor kinase activity"/>
    <property type="evidence" value="ECO:0007669"/>
    <property type="project" value="InterPro"/>
</dbReference>
<dbReference type="Pfam" id="PF00672">
    <property type="entry name" value="HAMP"/>
    <property type="match status" value="1"/>
</dbReference>
<keyword evidence="4 8" id="KW-0418">Kinase</keyword>
<evidence type="ECO:0000313" key="9">
    <source>
        <dbReference type="Proteomes" id="UP000461670"/>
    </source>
</evidence>
<evidence type="ECO:0000256" key="1">
    <source>
        <dbReference type="ARBA" id="ARBA00004370"/>
    </source>
</evidence>
<keyword evidence="3" id="KW-0808">Transferase</keyword>
<dbReference type="AlphaFoldDB" id="A0A7V8FQM3"/>
<evidence type="ECO:0000256" key="2">
    <source>
        <dbReference type="ARBA" id="ARBA00022553"/>
    </source>
</evidence>
<feature type="transmembrane region" description="Helical" evidence="6">
    <location>
        <begin position="152"/>
        <end position="171"/>
    </location>
</feature>
<dbReference type="Gene3D" id="3.30.565.10">
    <property type="entry name" value="Histidine kinase-like ATPase, C-terminal domain"/>
    <property type="match status" value="1"/>
</dbReference>
<dbReference type="PANTHER" id="PTHR24421:SF58">
    <property type="entry name" value="SIGNAL TRANSDUCTION HISTIDINE-PROTEIN KINASE_PHOSPHATASE UHPB"/>
    <property type="match status" value="1"/>
</dbReference>
<dbReference type="InterPro" id="IPR050482">
    <property type="entry name" value="Sensor_HK_TwoCompSys"/>
</dbReference>
<reference evidence="9" key="1">
    <citation type="journal article" date="2020" name="MBio">
        <title>Horizontal gene transfer to a defensive symbiont with a reduced genome amongst a multipartite beetle microbiome.</title>
        <authorList>
            <person name="Waterworth S.C."/>
            <person name="Florez L.V."/>
            <person name="Rees E.R."/>
            <person name="Hertweck C."/>
            <person name="Kaltenpoth M."/>
            <person name="Kwan J.C."/>
        </authorList>
    </citation>
    <scope>NUCLEOTIDE SEQUENCE [LARGE SCALE GENOMIC DNA]</scope>
</reference>
<dbReference type="Gene3D" id="6.10.340.10">
    <property type="match status" value="1"/>
</dbReference>
<evidence type="ECO:0000256" key="5">
    <source>
        <dbReference type="ARBA" id="ARBA00023012"/>
    </source>
</evidence>
<keyword evidence="6" id="KW-0472">Membrane</keyword>
<proteinExistence type="predicted"/>
<evidence type="ECO:0000256" key="6">
    <source>
        <dbReference type="SAM" id="Phobius"/>
    </source>
</evidence>
<dbReference type="CDD" id="cd06225">
    <property type="entry name" value="HAMP"/>
    <property type="match status" value="1"/>
</dbReference>
<dbReference type="SMART" id="SM00304">
    <property type="entry name" value="HAMP"/>
    <property type="match status" value="1"/>
</dbReference>
<keyword evidence="6" id="KW-1133">Transmembrane helix</keyword>
<evidence type="ECO:0000256" key="4">
    <source>
        <dbReference type="ARBA" id="ARBA00022777"/>
    </source>
</evidence>
<comment type="caution">
    <text evidence="8">The sequence shown here is derived from an EMBL/GenBank/DDBJ whole genome shotgun (WGS) entry which is preliminary data.</text>
</comment>
<sequence length="465" mass="50082">MSLRTCIQLMVAGLMALMMGVLTAVDIQGTRAAVREEILASHRIATQLVRDVVVNYASGDPAELARFLARVGRVRSNDMVLYDSQGQRLYQSPPSSYKQGRDAPHWYAWLVTPRQATFDVPVRGGWLEIRANPTRAVLDGWDDMKVQTAATLLLLLAVNLVVFLAVGRWMAPLVRIQSTLERIGHGDLAARLPPLPGAEAAAIGRTVNAMAQSLQDQQDAVRVAAQTQAELLAERRFVHALTTRIEAERRSLAATLHDELGQSLTAVRSLAHTLVARCTAKAGGDPTAQRAGELLQRASDELYAAMHRLIPRLRPPALDRLGLADALADLVQAMRQQRPDVAWHLEASPSPDGREPGAGWPEDAQIGIYRLVQEALNNIAKHAVGASQAWVLLAQTPEALALRVADDGPGMAEPGPVDGHFGLYGMRERVLALGGTLVFSRAPEGGLAITASFPPADGGAESTNT</sequence>
<keyword evidence="2" id="KW-0597">Phosphoprotein</keyword>
<dbReference type="SMART" id="SM00387">
    <property type="entry name" value="HATPase_c"/>
    <property type="match status" value="1"/>
</dbReference>
<dbReference type="InterPro" id="IPR003594">
    <property type="entry name" value="HATPase_dom"/>
</dbReference>
<accession>A0A7V8FQM3</accession>
<dbReference type="CDD" id="cd16917">
    <property type="entry name" value="HATPase_UhpB-NarQ-NarX-like"/>
    <property type="match status" value="1"/>
</dbReference>
<evidence type="ECO:0000313" key="8">
    <source>
        <dbReference type="EMBL" id="KAF1022540.1"/>
    </source>
</evidence>
<dbReference type="Pfam" id="PF02518">
    <property type="entry name" value="HATPase_c"/>
    <property type="match status" value="1"/>
</dbReference>
<dbReference type="EMBL" id="WNDQ01000011">
    <property type="protein sequence ID" value="KAF1022540.1"/>
    <property type="molecule type" value="Genomic_DNA"/>
</dbReference>
<dbReference type="Pfam" id="PF07730">
    <property type="entry name" value="HisKA_3"/>
    <property type="match status" value="1"/>
</dbReference>
<dbReference type="InterPro" id="IPR036890">
    <property type="entry name" value="HATPase_C_sf"/>
</dbReference>
<gene>
    <name evidence="8" type="primary">liaS_2</name>
    <name evidence="8" type="ORF">GAK30_01128</name>
</gene>
<dbReference type="Proteomes" id="UP000461670">
    <property type="component" value="Unassembled WGS sequence"/>
</dbReference>
<feature type="domain" description="HAMP" evidence="7">
    <location>
        <begin position="167"/>
        <end position="219"/>
    </location>
</feature>
<dbReference type="InterPro" id="IPR003660">
    <property type="entry name" value="HAMP_dom"/>
</dbReference>
<dbReference type="GO" id="GO:0016020">
    <property type="term" value="C:membrane"/>
    <property type="evidence" value="ECO:0007669"/>
    <property type="project" value="UniProtKB-SubCell"/>
</dbReference>
<dbReference type="GO" id="GO:0046983">
    <property type="term" value="F:protein dimerization activity"/>
    <property type="evidence" value="ECO:0007669"/>
    <property type="project" value="InterPro"/>
</dbReference>
<dbReference type="PANTHER" id="PTHR24421">
    <property type="entry name" value="NITRATE/NITRITE SENSOR PROTEIN NARX-RELATED"/>
    <property type="match status" value="1"/>
</dbReference>
<evidence type="ECO:0000259" key="7">
    <source>
        <dbReference type="PROSITE" id="PS50885"/>
    </source>
</evidence>